<dbReference type="GO" id="GO:0005524">
    <property type="term" value="F:ATP binding"/>
    <property type="evidence" value="ECO:0007669"/>
    <property type="project" value="UniProtKB-KW"/>
</dbReference>
<name>A0A7C5Q8Z3_AQUAO</name>
<dbReference type="UniPathway" id="UPA00074">
    <property type="reaction ID" value="UER00131"/>
</dbReference>
<comment type="similarity">
    <text evidence="2 8">Belongs to the SAICAR synthetase family.</text>
</comment>
<evidence type="ECO:0000256" key="3">
    <source>
        <dbReference type="ARBA" id="ARBA00022598"/>
    </source>
</evidence>
<dbReference type="NCBIfam" id="TIGR00081">
    <property type="entry name" value="purC"/>
    <property type="match status" value="1"/>
</dbReference>
<dbReference type="CDD" id="cd01415">
    <property type="entry name" value="SAICAR_synt_PurC"/>
    <property type="match status" value="1"/>
</dbReference>
<keyword evidence="5 8" id="KW-0658">Purine biosynthesis</keyword>
<dbReference type="EMBL" id="DRNB01000208">
    <property type="protein sequence ID" value="HHJ64415.1"/>
    <property type="molecule type" value="Genomic_DNA"/>
</dbReference>
<proteinExistence type="inferred from homology"/>
<evidence type="ECO:0000259" key="9">
    <source>
        <dbReference type="Pfam" id="PF01259"/>
    </source>
</evidence>
<dbReference type="Gene3D" id="3.30.470.20">
    <property type="entry name" value="ATP-grasp fold, B domain"/>
    <property type="match status" value="1"/>
</dbReference>
<dbReference type="InterPro" id="IPR033934">
    <property type="entry name" value="SAICAR_synt_PurC"/>
</dbReference>
<dbReference type="PROSITE" id="PS01057">
    <property type="entry name" value="SAICAR_SYNTHETASE_1"/>
    <property type="match status" value="1"/>
</dbReference>
<dbReference type="GO" id="GO:0006189">
    <property type="term" value="P:'de novo' IMP biosynthetic process"/>
    <property type="evidence" value="ECO:0007669"/>
    <property type="project" value="UniProtKB-UniRule"/>
</dbReference>
<keyword evidence="4 8" id="KW-0547">Nucleotide-binding</keyword>
<comment type="pathway">
    <text evidence="1 8">Purine metabolism; IMP biosynthesis via de novo pathway; 5-amino-1-(5-phospho-D-ribosyl)imidazole-4-carboxamide from 5-amino-1-(5-phospho-D-ribosyl)imidazole-4-carboxylate: step 1/2.</text>
</comment>
<sequence length="235" mass="26920">MPRRGNKLYEGKAKIVYETEDPHKLILHFKDTVSAFDGLKKERLRGKGSLNNTISSLLFEILESRGVKTHYIQKISDNEMLVWRAERFPVEVVVRNVSAGSILKRLGLKEGERFKKPLVEFFYKNDELHDPLICAEHIEALGLAPVHAVPLMKETALRVNEILGELFAKQGILLVDFKLEFGRLPDGSVGVVDEISPDSMRLWDSRTGEKLDKDRFRYDLGDLLEGYREVLKRLS</sequence>
<protein>
    <recommendedName>
        <fullName evidence="8">Phosphoribosylaminoimidazole-succinocarboxamide synthase</fullName>
        <ecNumber evidence="8">6.3.2.6</ecNumber>
    </recommendedName>
    <alternativeName>
        <fullName evidence="8">SAICAR synthetase</fullName>
    </alternativeName>
</protein>
<dbReference type="PROSITE" id="PS01058">
    <property type="entry name" value="SAICAR_SYNTHETASE_2"/>
    <property type="match status" value="1"/>
</dbReference>
<accession>A0A7C5Q8Z3</accession>
<evidence type="ECO:0000256" key="1">
    <source>
        <dbReference type="ARBA" id="ARBA00004672"/>
    </source>
</evidence>
<comment type="caution">
    <text evidence="10">The sequence shown here is derived from an EMBL/GenBank/DDBJ whole genome shotgun (WGS) entry which is preliminary data.</text>
</comment>
<dbReference type="FunFam" id="3.30.470.20:FF:000006">
    <property type="entry name" value="Phosphoribosylaminoimidazole-succinocarboxamide synthase"/>
    <property type="match status" value="1"/>
</dbReference>
<dbReference type="InterPro" id="IPR050089">
    <property type="entry name" value="SAICAR_synthetase"/>
</dbReference>
<evidence type="ECO:0000256" key="5">
    <source>
        <dbReference type="ARBA" id="ARBA00022755"/>
    </source>
</evidence>
<dbReference type="AlphaFoldDB" id="A0A7C5Q8Z3"/>
<evidence type="ECO:0000313" key="10">
    <source>
        <dbReference type="EMBL" id="HHJ64415.1"/>
    </source>
</evidence>
<dbReference type="InterPro" id="IPR028923">
    <property type="entry name" value="SAICAR_synt/ADE2_N"/>
</dbReference>
<evidence type="ECO:0000256" key="7">
    <source>
        <dbReference type="ARBA" id="ARBA00048475"/>
    </source>
</evidence>
<dbReference type="Pfam" id="PF01259">
    <property type="entry name" value="SAICAR_synt"/>
    <property type="match status" value="1"/>
</dbReference>
<dbReference type="EC" id="6.3.2.6" evidence="8"/>
<comment type="catalytic activity">
    <reaction evidence="7 8">
        <text>5-amino-1-(5-phospho-D-ribosyl)imidazole-4-carboxylate + L-aspartate + ATP = (2S)-2-[5-amino-1-(5-phospho-beta-D-ribosyl)imidazole-4-carboxamido]succinate + ADP + phosphate + 2 H(+)</text>
        <dbReference type="Rhea" id="RHEA:22628"/>
        <dbReference type="ChEBI" id="CHEBI:15378"/>
        <dbReference type="ChEBI" id="CHEBI:29991"/>
        <dbReference type="ChEBI" id="CHEBI:30616"/>
        <dbReference type="ChEBI" id="CHEBI:43474"/>
        <dbReference type="ChEBI" id="CHEBI:58443"/>
        <dbReference type="ChEBI" id="CHEBI:77657"/>
        <dbReference type="ChEBI" id="CHEBI:456216"/>
        <dbReference type="EC" id="6.3.2.6"/>
    </reaction>
</comment>
<feature type="domain" description="SAICAR synthetase/ADE2 N-terminal" evidence="9">
    <location>
        <begin position="7"/>
        <end position="233"/>
    </location>
</feature>
<evidence type="ECO:0000256" key="2">
    <source>
        <dbReference type="ARBA" id="ARBA00010190"/>
    </source>
</evidence>
<organism evidence="10">
    <name type="scientific">Aquifex aeolicus</name>
    <dbReference type="NCBI Taxonomy" id="63363"/>
    <lineage>
        <taxon>Bacteria</taxon>
        <taxon>Pseudomonadati</taxon>
        <taxon>Aquificota</taxon>
        <taxon>Aquificia</taxon>
        <taxon>Aquificales</taxon>
        <taxon>Aquificaceae</taxon>
        <taxon>Aquifex</taxon>
    </lineage>
</organism>
<dbReference type="GO" id="GO:0009236">
    <property type="term" value="P:cobalamin biosynthetic process"/>
    <property type="evidence" value="ECO:0007669"/>
    <property type="project" value="InterPro"/>
</dbReference>
<keyword evidence="6 8" id="KW-0067">ATP-binding</keyword>
<evidence type="ECO:0000256" key="6">
    <source>
        <dbReference type="ARBA" id="ARBA00022840"/>
    </source>
</evidence>
<reference evidence="10" key="1">
    <citation type="journal article" date="2020" name="mSystems">
        <title>Genome- and Community-Level Interaction Insights into Carbon Utilization and Element Cycling Functions of Hydrothermarchaeota in Hydrothermal Sediment.</title>
        <authorList>
            <person name="Zhou Z."/>
            <person name="Liu Y."/>
            <person name="Xu W."/>
            <person name="Pan J."/>
            <person name="Luo Z.H."/>
            <person name="Li M."/>
        </authorList>
    </citation>
    <scope>NUCLEOTIDE SEQUENCE [LARGE SCALE GENOMIC DNA]</scope>
    <source>
        <strain evidence="10">HyVt-501</strain>
    </source>
</reference>
<evidence type="ECO:0000256" key="8">
    <source>
        <dbReference type="HAMAP-Rule" id="MF_00137"/>
    </source>
</evidence>
<evidence type="ECO:0000256" key="4">
    <source>
        <dbReference type="ARBA" id="ARBA00022741"/>
    </source>
</evidence>
<dbReference type="HAMAP" id="MF_00137">
    <property type="entry name" value="SAICAR_synth"/>
    <property type="match status" value="1"/>
</dbReference>
<dbReference type="PANTHER" id="PTHR43599:SF3">
    <property type="entry name" value="SI:DKEY-6E2.2"/>
    <property type="match status" value="1"/>
</dbReference>
<dbReference type="InterPro" id="IPR018236">
    <property type="entry name" value="SAICAR_synthetase_CS"/>
</dbReference>
<keyword evidence="3 8" id="KW-0436">Ligase</keyword>
<dbReference type="GO" id="GO:0004639">
    <property type="term" value="F:phosphoribosylaminoimidazolesuccinocarboxamide synthase activity"/>
    <property type="evidence" value="ECO:0007669"/>
    <property type="project" value="UniProtKB-UniRule"/>
</dbReference>
<dbReference type="SUPFAM" id="SSF56104">
    <property type="entry name" value="SAICAR synthase-like"/>
    <property type="match status" value="1"/>
</dbReference>
<dbReference type="PANTHER" id="PTHR43599">
    <property type="entry name" value="MULTIFUNCTIONAL PROTEIN ADE2"/>
    <property type="match status" value="1"/>
</dbReference>
<dbReference type="InterPro" id="IPR001636">
    <property type="entry name" value="SAICAR_synth"/>
</dbReference>
<dbReference type="Proteomes" id="UP000885792">
    <property type="component" value="Unassembled WGS sequence"/>
</dbReference>
<gene>
    <name evidence="8" type="primary">purC</name>
    <name evidence="10" type="ORF">ENJ61_05850</name>
</gene>
<dbReference type="Gene3D" id="3.30.200.20">
    <property type="entry name" value="Phosphorylase Kinase, domain 1"/>
    <property type="match status" value="1"/>
</dbReference>